<dbReference type="AlphaFoldDB" id="A0A118JWJ6"/>
<dbReference type="PANTHER" id="PTHR21551">
    <property type="entry name" value="TOPOISOMERASE II-ASSOCIATED PROTEIN PAT1"/>
    <property type="match status" value="1"/>
</dbReference>
<dbReference type="STRING" id="59895.A0A118JWJ6"/>
<evidence type="ECO:0000313" key="3">
    <source>
        <dbReference type="Proteomes" id="UP000243975"/>
    </source>
</evidence>
<feature type="compositionally biased region" description="Basic and acidic residues" evidence="1">
    <location>
        <begin position="458"/>
        <end position="469"/>
    </location>
</feature>
<dbReference type="OMA" id="QQRIHHS"/>
<feature type="region of interest" description="Disordered" evidence="1">
    <location>
        <begin position="756"/>
        <end position="779"/>
    </location>
</feature>
<dbReference type="PANTHER" id="PTHR21551:SF24">
    <property type="entry name" value="PROTEIN PAT1 HOMOLOG 2"/>
    <property type="match status" value="1"/>
</dbReference>
<feature type="region of interest" description="Disordered" evidence="1">
    <location>
        <begin position="86"/>
        <end position="141"/>
    </location>
</feature>
<feature type="region of interest" description="Disordered" evidence="1">
    <location>
        <begin position="447"/>
        <end position="469"/>
    </location>
</feature>
<evidence type="ECO:0000313" key="2">
    <source>
        <dbReference type="EMBL" id="KVH95799.1"/>
    </source>
</evidence>
<feature type="compositionally biased region" description="Polar residues" evidence="1">
    <location>
        <begin position="124"/>
        <end position="141"/>
    </location>
</feature>
<dbReference type="Gramene" id="KVH95799">
    <property type="protein sequence ID" value="KVH95799"/>
    <property type="gene ID" value="Ccrd_002116"/>
</dbReference>
<feature type="compositionally biased region" description="Polar residues" evidence="1">
    <location>
        <begin position="336"/>
        <end position="346"/>
    </location>
</feature>
<keyword evidence="3" id="KW-1185">Reference proteome</keyword>
<proteinExistence type="predicted"/>
<accession>A0A118JWJ6</accession>
<name>A0A118JWJ6_CYNCS</name>
<dbReference type="GO" id="GO:0000290">
    <property type="term" value="P:deadenylation-dependent decapping of nuclear-transcribed mRNA"/>
    <property type="evidence" value="ECO:0007669"/>
    <property type="project" value="InterPro"/>
</dbReference>
<organism evidence="2 3">
    <name type="scientific">Cynara cardunculus var. scolymus</name>
    <name type="common">Globe artichoke</name>
    <name type="synonym">Cynara scolymus</name>
    <dbReference type="NCBI Taxonomy" id="59895"/>
    <lineage>
        <taxon>Eukaryota</taxon>
        <taxon>Viridiplantae</taxon>
        <taxon>Streptophyta</taxon>
        <taxon>Embryophyta</taxon>
        <taxon>Tracheophyta</taxon>
        <taxon>Spermatophyta</taxon>
        <taxon>Magnoliopsida</taxon>
        <taxon>eudicotyledons</taxon>
        <taxon>Gunneridae</taxon>
        <taxon>Pentapetalae</taxon>
        <taxon>asterids</taxon>
        <taxon>campanulids</taxon>
        <taxon>Asterales</taxon>
        <taxon>Asteraceae</taxon>
        <taxon>Carduoideae</taxon>
        <taxon>Cardueae</taxon>
        <taxon>Carduinae</taxon>
        <taxon>Cynara</taxon>
    </lineage>
</organism>
<protein>
    <recommendedName>
        <fullName evidence="4">Topoisomerase II-associated protein PAT1</fullName>
    </recommendedName>
</protein>
<dbReference type="GO" id="GO:0000932">
    <property type="term" value="C:P-body"/>
    <property type="evidence" value="ECO:0007669"/>
    <property type="project" value="TreeGrafter"/>
</dbReference>
<dbReference type="OrthoDB" id="74835at2759"/>
<dbReference type="Proteomes" id="UP000243975">
    <property type="component" value="Unassembled WGS sequence"/>
</dbReference>
<feature type="region of interest" description="Disordered" evidence="1">
    <location>
        <begin position="319"/>
        <end position="351"/>
    </location>
</feature>
<gene>
    <name evidence="2" type="ORF">Ccrd_002116</name>
</gene>
<dbReference type="GO" id="GO:0003723">
    <property type="term" value="F:RNA binding"/>
    <property type="evidence" value="ECO:0007669"/>
    <property type="project" value="TreeGrafter"/>
</dbReference>
<feature type="compositionally biased region" description="Gly residues" evidence="1">
    <location>
        <begin position="757"/>
        <end position="770"/>
    </location>
</feature>
<evidence type="ECO:0000256" key="1">
    <source>
        <dbReference type="SAM" id="MobiDB-lite"/>
    </source>
</evidence>
<reference evidence="2 3" key="1">
    <citation type="journal article" date="2016" name="Sci. Rep.">
        <title>The genome sequence of the outbreeding globe artichoke constructed de novo incorporating a phase-aware low-pass sequencing strategy of F1 progeny.</title>
        <authorList>
            <person name="Scaglione D."/>
            <person name="Reyes-Chin-Wo S."/>
            <person name="Acquadro A."/>
            <person name="Froenicke L."/>
            <person name="Portis E."/>
            <person name="Beitel C."/>
            <person name="Tirone M."/>
            <person name="Mauro R."/>
            <person name="Lo Monaco A."/>
            <person name="Mauromicale G."/>
            <person name="Faccioli P."/>
            <person name="Cattivelli L."/>
            <person name="Rieseberg L."/>
            <person name="Michelmore R."/>
            <person name="Lanteri S."/>
        </authorList>
    </citation>
    <scope>NUCLEOTIDE SEQUENCE [LARGE SCALE GENOMIC DNA]</scope>
    <source>
        <strain evidence="2">2C</strain>
    </source>
</reference>
<dbReference type="EMBL" id="LEKV01004376">
    <property type="protein sequence ID" value="KVH95799.1"/>
    <property type="molecule type" value="Genomic_DNA"/>
</dbReference>
<dbReference type="InterPro" id="IPR039900">
    <property type="entry name" value="Pat1-like"/>
</dbReference>
<dbReference type="GO" id="GO:0033962">
    <property type="term" value="P:P-body assembly"/>
    <property type="evidence" value="ECO:0007669"/>
    <property type="project" value="TreeGrafter"/>
</dbReference>
<feature type="compositionally biased region" description="Low complexity" evidence="1">
    <location>
        <begin position="107"/>
        <end position="118"/>
    </location>
</feature>
<sequence>MERSTTQHLNNIIGGGDKIFDASQYAFFGQDNSEKADFGCLEVEEEDDNPLSGIGDDEYRLFDREEESGVGSLSDLDDLSTTFSKLNRSVTGPRHPGVIGDRGSGSGSISRESSSASEWLDQPISDTESYQGTRRWSSQPHLYSDSKPLYRASSYPQEQHQFFSEPVLVPDSSFPSFPQTNLSSPRHHSHLSNLSSAITNSQLPFSDPNLSPLSNTNNLHLGPVLHGSSRYSGSRSHLMPPGLSRYSQAQSNWTNHMLHVDHAGLLSNTFQQKLLHNGSLSPHFMSPIQHSISPFAPLQLCPLPSRALHLGKYGFVDVRDQKPKTTQKGSRHSGRLSRQGSDGSGQKSDKFRVQFKSKYMTSEEIESILRMQHAATHSNDPYIDDYYHQARLAKSSDSKTVIRFCPAHLKDSPFRSRNSTESQHHVNIDANGRISFSFIRRPQPLLEVDPPADSVDGNSERKASEKPLEQEPMLAARITIEDGLCLLLDVDDIDRLLQFTQPQDGGSQMRQRRQILLEGLAASLQLVDPLGKSSNSSVGLTPKDDIVFLRLVSLPKGRKLISRFLELLSPSSELARIVCMAIFRHLRFLFGGLPTDHGAMMTTTALVKTVSSCICAMDLNSLSACLAAVVCSSEQPPLRPLRSPAGDGASVILKSVLDRATQLLSNSQVSSGMQNPTLWQASFDAFFGLLTKYCSSKYDSLVQALYTEIAGSTEVMVSEQARAISREMPVELLRASLPHTDSNQRKMLVDFSQRTMQGGGLSGGRKGSGGATAAESVRV</sequence>
<comment type="caution">
    <text evidence="2">The sequence shown here is derived from an EMBL/GenBank/DDBJ whole genome shotgun (WGS) entry which is preliminary data.</text>
</comment>
<evidence type="ECO:0008006" key="4">
    <source>
        <dbReference type="Google" id="ProtNLM"/>
    </source>
</evidence>